<gene>
    <name evidence="3" type="ORF">ABUL08_18800</name>
    <name evidence="2" type="ORF">VK199_18730</name>
</gene>
<evidence type="ECO:0000256" key="1">
    <source>
        <dbReference type="SAM" id="SignalP"/>
    </source>
</evidence>
<evidence type="ECO:0000313" key="2">
    <source>
        <dbReference type="EMBL" id="XBP91682.1"/>
    </source>
</evidence>
<proteinExistence type="predicted"/>
<name>A0AAU7M4Q9_9ACTN</name>
<dbReference type="PROSITE" id="PS51318">
    <property type="entry name" value="TAT"/>
    <property type="match status" value="1"/>
</dbReference>
<reference evidence="3" key="2">
    <citation type="submission" date="2024-06" db="EMBL/GenBank/DDBJ databases">
        <title>Micromonospora mangrovi CCTCC AA 2012012 genome sequences.</title>
        <authorList>
            <person name="Gao J."/>
        </authorList>
    </citation>
    <scope>NUCLEOTIDE SEQUENCE</scope>
    <source>
        <strain evidence="3">CCTCC AA 2012012</strain>
    </source>
</reference>
<dbReference type="InterPro" id="IPR006311">
    <property type="entry name" value="TAT_signal"/>
</dbReference>
<feature type="signal peptide" evidence="1">
    <location>
        <begin position="1"/>
        <end position="31"/>
    </location>
</feature>
<organism evidence="2">
    <name type="scientific">Micromonospora sp. CCTCC AA 2012012</name>
    <dbReference type="NCBI Taxonomy" id="3111921"/>
    <lineage>
        <taxon>Bacteria</taxon>
        <taxon>Bacillati</taxon>
        <taxon>Actinomycetota</taxon>
        <taxon>Actinomycetes</taxon>
        <taxon>Micromonosporales</taxon>
        <taxon>Micromonosporaceae</taxon>
        <taxon>Micromonospora</taxon>
    </lineage>
</organism>
<dbReference type="RefSeq" id="WP_350931223.1">
    <property type="nucleotide sequence ID" value="NZ_CP157762.1"/>
</dbReference>
<protein>
    <recommendedName>
        <fullName evidence="4">Secreted protein</fullName>
    </recommendedName>
</protein>
<reference evidence="2" key="1">
    <citation type="submission" date="2024-01" db="EMBL/GenBank/DDBJ databases">
        <title>The genome sequence of Micromonospora mangrovi CCTCC AA 2012012.</title>
        <authorList>
            <person name="Gao J."/>
        </authorList>
    </citation>
    <scope>NUCLEOTIDE SEQUENCE</scope>
    <source>
        <strain evidence="2">CCTCC AA 2012012</strain>
    </source>
</reference>
<feature type="chain" id="PRO_5043288922" description="Secreted protein" evidence="1">
    <location>
        <begin position="32"/>
        <end position="297"/>
    </location>
</feature>
<evidence type="ECO:0008006" key="4">
    <source>
        <dbReference type="Google" id="ProtNLM"/>
    </source>
</evidence>
<accession>A0AAU7M4Q9</accession>
<dbReference type="EMBL" id="CP157762">
    <property type="protein sequence ID" value="XBP91682.1"/>
    <property type="molecule type" value="Genomic_DNA"/>
</dbReference>
<evidence type="ECO:0000313" key="3">
    <source>
        <dbReference type="EMBL" id="XCH72380.1"/>
    </source>
</evidence>
<keyword evidence="1" id="KW-0732">Signal</keyword>
<dbReference type="AlphaFoldDB" id="A0AAU7M4Q9"/>
<dbReference type="EMBL" id="CP159342">
    <property type="protein sequence ID" value="XCH72380.1"/>
    <property type="molecule type" value="Genomic_DNA"/>
</dbReference>
<sequence>MIRSWRRTLLAAALSLATVATGLTGAAPASAEAPIGPASGTFTLTGDPDDPITRGQSFSFSTASGMTASLFGNPFEAQAQVKDPVTGVGFFLALAPVGGPLVAGTTYTGATAWPFMEGTPGMILNGNGATCDGVLTGSFTLQDITWGPYNYLEKLDATFEQHCAGAAPAARGEVHLTNPPGPPALNPQIALAPTGTITQPAGTATVRGTLTCGQSASVNLTGSLVQSGRVGWVAPLTLQCVPGQAVPWSTTTAAPPNGARFRPGDVEVRIFLDSRDPFYDEPVRVTVGPVTLPLKND</sequence>